<dbReference type="GO" id="GO:0007508">
    <property type="term" value="P:larval heart development"/>
    <property type="evidence" value="ECO:0007669"/>
    <property type="project" value="TreeGrafter"/>
</dbReference>
<reference evidence="1" key="1">
    <citation type="journal article" date="2011" name="Genome Biol.">
        <title>The draft genome of the carcinogenic human liver fluke Clonorchis sinensis.</title>
        <authorList>
            <person name="Wang X."/>
            <person name="Chen W."/>
            <person name="Huang Y."/>
            <person name="Sun J."/>
            <person name="Men J."/>
            <person name="Liu H."/>
            <person name="Luo F."/>
            <person name="Guo L."/>
            <person name="Lv X."/>
            <person name="Deng C."/>
            <person name="Zhou C."/>
            <person name="Fan Y."/>
            <person name="Li X."/>
            <person name="Huang L."/>
            <person name="Hu Y."/>
            <person name="Liang C."/>
            <person name="Hu X."/>
            <person name="Xu J."/>
            <person name="Yu X."/>
        </authorList>
    </citation>
    <scope>NUCLEOTIDE SEQUENCE [LARGE SCALE GENOMIC DNA]</scope>
    <source>
        <strain evidence="1">Henan</strain>
    </source>
</reference>
<organism evidence="1 2">
    <name type="scientific">Clonorchis sinensis</name>
    <name type="common">Chinese liver fluke</name>
    <dbReference type="NCBI Taxonomy" id="79923"/>
    <lineage>
        <taxon>Eukaryota</taxon>
        <taxon>Metazoa</taxon>
        <taxon>Spiralia</taxon>
        <taxon>Lophotrochozoa</taxon>
        <taxon>Platyhelminthes</taxon>
        <taxon>Trematoda</taxon>
        <taxon>Digenea</taxon>
        <taxon>Opisthorchiida</taxon>
        <taxon>Opisthorchiata</taxon>
        <taxon>Opisthorchiidae</taxon>
        <taxon>Clonorchis</taxon>
    </lineage>
</organism>
<evidence type="ECO:0000313" key="2">
    <source>
        <dbReference type="Proteomes" id="UP000008909"/>
    </source>
</evidence>
<proteinExistence type="predicted"/>
<evidence type="ECO:0000313" key="1">
    <source>
        <dbReference type="EMBL" id="GAA54047.1"/>
    </source>
</evidence>
<sequence length="418" mass="46415">MELSMILGKARSLLPKVYNLRAIIAVAQPSLICVTGTWLQVETPDAAVSIPGYNVHRCDRRNSRGGSCAIYSKSELRANPIDDSSLQGIPEAIWISIEQTKRPVLVDCIYLQPALSPASIADLSRMISNANDLPHSSKFVLGNFKLPDISWSPTLGPTRYASLLAQLGVEGWSQIVSRPTRNLHTSDLLFSNEGHLATAAVGSHFPGSDRCVVSCNAVRYGATVPPNPPLFHLLPPYILLAFSYLLVFRDCNDFFLSSNTQRNCDIFYQNLLNYLHLASRIKGFHPGISPCDKLLKALDNKIHGAGGEHRKFRDFSLLLLINKVSTDRESLRVPLECHEESTTLKDPSRCKLFSRLFLARCTTNSHSVTCLRSTEGSFTTDLVNISNHLNAYFANCYLPLSQTQSRNPRRTFHISTKG</sequence>
<name>G7YM66_CLOSI</name>
<accession>G7YM66</accession>
<dbReference type="PANTHER" id="PTHR33395:SF22">
    <property type="entry name" value="REVERSE TRANSCRIPTASE DOMAIN-CONTAINING PROTEIN"/>
    <property type="match status" value="1"/>
</dbReference>
<protein>
    <submittedName>
        <fullName evidence="1">U4/U6.U5 tri-snRNP component SNU23</fullName>
    </submittedName>
</protein>
<dbReference type="GO" id="GO:0031012">
    <property type="term" value="C:extracellular matrix"/>
    <property type="evidence" value="ECO:0007669"/>
    <property type="project" value="TreeGrafter"/>
</dbReference>
<dbReference type="GO" id="GO:0061343">
    <property type="term" value="P:cell adhesion involved in heart morphogenesis"/>
    <property type="evidence" value="ECO:0007669"/>
    <property type="project" value="TreeGrafter"/>
</dbReference>
<reference key="2">
    <citation type="submission" date="2011-10" db="EMBL/GenBank/DDBJ databases">
        <title>The genome and transcriptome sequence of Clonorchis sinensis provide insights into the carcinogenic liver fluke.</title>
        <authorList>
            <person name="Wang X."/>
            <person name="Huang Y."/>
            <person name="Chen W."/>
            <person name="Liu H."/>
            <person name="Guo L."/>
            <person name="Chen Y."/>
            <person name="Luo F."/>
            <person name="Zhou W."/>
            <person name="Sun J."/>
            <person name="Mao Q."/>
            <person name="Liang P."/>
            <person name="Zhou C."/>
            <person name="Tian Y."/>
            <person name="Men J."/>
            <person name="Lv X."/>
            <person name="Huang L."/>
            <person name="Zhou J."/>
            <person name="Hu Y."/>
            <person name="Li R."/>
            <person name="Zhang F."/>
            <person name="Lei H."/>
            <person name="Li X."/>
            <person name="Hu X."/>
            <person name="Liang C."/>
            <person name="Xu J."/>
            <person name="Wu Z."/>
            <person name="Yu X."/>
        </authorList>
    </citation>
    <scope>NUCLEOTIDE SEQUENCE</scope>
    <source>
        <strain>Henan</strain>
    </source>
</reference>
<gene>
    <name evidence="1" type="ORF">CLF_111986</name>
</gene>
<dbReference type="InterPro" id="IPR036691">
    <property type="entry name" value="Endo/exonu/phosph_ase_sf"/>
</dbReference>
<dbReference type="Gene3D" id="3.60.10.10">
    <property type="entry name" value="Endonuclease/exonuclease/phosphatase"/>
    <property type="match status" value="1"/>
</dbReference>
<dbReference type="EMBL" id="DF143698">
    <property type="protein sequence ID" value="GAA54047.1"/>
    <property type="molecule type" value="Genomic_DNA"/>
</dbReference>
<dbReference type="SUPFAM" id="SSF56219">
    <property type="entry name" value="DNase I-like"/>
    <property type="match status" value="1"/>
</dbReference>
<dbReference type="AlphaFoldDB" id="G7YM66"/>
<dbReference type="PANTHER" id="PTHR33395">
    <property type="entry name" value="TRANSCRIPTASE, PUTATIVE-RELATED-RELATED"/>
    <property type="match status" value="1"/>
</dbReference>
<keyword evidence="2" id="KW-1185">Reference proteome</keyword>
<dbReference type="Proteomes" id="UP000008909">
    <property type="component" value="Unassembled WGS sequence"/>
</dbReference>